<dbReference type="PANTHER" id="PTHR42786:SF2">
    <property type="entry name" value="TRNA (CYTIDINE_URIDINE-2'-O-)-METHYLTRANSFERASE TRMJ"/>
    <property type="match status" value="1"/>
</dbReference>
<keyword evidence="7" id="KW-1185">Reference proteome</keyword>
<proteinExistence type="inferred from homology"/>
<dbReference type="CDD" id="cd18093">
    <property type="entry name" value="SpoU-like_TrmJ"/>
    <property type="match status" value="1"/>
</dbReference>
<dbReference type="GO" id="GO:0003723">
    <property type="term" value="F:RNA binding"/>
    <property type="evidence" value="ECO:0007669"/>
    <property type="project" value="InterPro"/>
</dbReference>
<dbReference type="Pfam" id="PF00588">
    <property type="entry name" value="SpoU_methylase"/>
    <property type="match status" value="1"/>
</dbReference>
<organism evidence="6 7">
    <name type="scientific">Corallococcus exercitus</name>
    <dbReference type="NCBI Taxonomy" id="2316736"/>
    <lineage>
        <taxon>Bacteria</taxon>
        <taxon>Pseudomonadati</taxon>
        <taxon>Myxococcota</taxon>
        <taxon>Myxococcia</taxon>
        <taxon>Myxococcales</taxon>
        <taxon>Cystobacterineae</taxon>
        <taxon>Myxococcaceae</taxon>
        <taxon>Corallococcus</taxon>
    </lineage>
</organism>
<dbReference type="PANTHER" id="PTHR42786">
    <property type="entry name" value="TRNA/RRNA METHYLTRANSFERASE"/>
    <property type="match status" value="1"/>
</dbReference>
<dbReference type="Gene3D" id="1.10.8.590">
    <property type="match status" value="1"/>
</dbReference>
<gene>
    <name evidence="6" type="ORF">HMI49_14250</name>
</gene>
<dbReference type="AlphaFoldDB" id="A0A7Y4KID8"/>
<evidence type="ECO:0000313" key="7">
    <source>
        <dbReference type="Proteomes" id="UP000563426"/>
    </source>
</evidence>
<evidence type="ECO:0000259" key="5">
    <source>
        <dbReference type="Pfam" id="PF00588"/>
    </source>
</evidence>
<dbReference type="GO" id="GO:0005829">
    <property type="term" value="C:cytosol"/>
    <property type="evidence" value="ECO:0007669"/>
    <property type="project" value="TreeGrafter"/>
</dbReference>
<evidence type="ECO:0000313" key="6">
    <source>
        <dbReference type="EMBL" id="NOK34361.1"/>
    </source>
</evidence>
<dbReference type="GO" id="GO:0008173">
    <property type="term" value="F:RNA methyltransferase activity"/>
    <property type="evidence" value="ECO:0007669"/>
    <property type="project" value="InterPro"/>
</dbReference>
<sequence length="252" mass="27187">MTFLEVVPVRFVLMRPRNAENLGAAARALKNCGLSDWAWVTPEVEDLGPAHRLAVHAEDVLGGVKRPASLDAAVSDCVWVVGTSSRKVEGKRRLSPRAVGEELVARAKQGPVALVFGDERSGLTNAEVERCHDLSAVPTAPEQPSINLAQAVLLYAYEVRMAHLADTAPPPGPLPLAATDAELARVESTLEALLTTGGFLVDEQPGRTAVRDLVAPLRRSRLTRNEARLWLAALHTVRKHFPQEGGPPEDDT</sequence>
<dbReference type="Gene3D" id="3.40.1280.10">
    <property type="match status" value="1"/>
</dbReference>
<dbReference type="Proteomes" id="UP000563426">
    <property type="component" value="Unassembled WGS sequence"/>
</dbReference>
<keyword evidence="4" id="KW-0949">S-adenosyl-L-methionine</keyword>
<dbReference type="GO" id="GO:0002128">
    <property type="term" value="P:tRNA nucleoside ribose methylation"/>
    <property type="evidence" value="ECO:0007669"/>
    <property type="project" value="TreeGrafter"/>
</dbReference>
<evidence type="ECO:0000256" key="1">
    <source>
        <dbReference type="ARBA" id="ARBA00007228"/>
    </source>
</evidence>
<keyword evidence="2 6" id="KW-0489">Methyltransferase</keyword>
<dbReference type="InterPro" id="IPR001537">
    <property type="entry name" value="SpoU_MeTrfase"/>
</dbReference>
<dbReference type="SUPFAM" id="SSF75217">
    <property type="entry name" value="alpha/beta knot"/>
    <property type="match status" value="1"/>
</dbReference>
<dbReference type="RefSeq" id="WP_171435358.1">
    <property type="nucleotide sequence ID" value="NZ_JABFJV010000067.1"/>
</dbReference>
<comment type="similarity">
    <text evidence="1">Belongs to the class IV-like SAM-binding methyltransferase superfamily. RNA methyltransferase TrmH family.</text>
</comment>
<name>A0A7Y4KID8_9BACT</name>
<comment type="caution">
    <text evidence="6">The sequence shown here is derived from an EMBL/GenBank/DDBJ whole genome shotgun (WGS) entry which is preliminary data.</text>
</comment>
<reference evidence="6 7" key="1">
    <citation type="submission" date="2020-05" db="EMBL/GenBank/DDBJ databases">
        <authorList>
            <person name="Whitworth D."/>
        </authorList>
    </citation>
    <scope>NUCLEOTIDE SEQUENCE [LARGE SCALE GENOMIC DNA]</scope>
    <source>
        <strain evidence="6 7">AB043B</strain>
    </source>
</reference>
<protein>
    <submittedName>
        <fullName evidence="6">rRNA methyltransferase</fullName>
    </submittedName>
</protein>
<evidence type="ECO:0000256" key="3">
    <source>
        <dbReference type="ARBA" id="ARBA00022679"/>
    </source>
</evidence>
<evidence type="ECO:0000256" key="2">
    <source>
        <dbReference type="ARBA" id="ARBA00022603"/>
    </source>
</evidence>
<accession>A0A7Y4KID8</accession>
<dbReference type="InterPro" id="IPR029028">
    <property type="entry name" value="Alpha/beta_knot_MTases"/>
</dbReference>
<dbReference type="EMBL" id="JABFJV010000067">
    <property type="protein sequence ID" value="NOK34361.1"/>
    <property type="molecule type" value="Genomic_DNA"/>
</dbReference>
<evidence type="ECO:0000256" key="4">
    <source>
        <dbReference type="ARBA" id="ARBA00022691"/>
    </source>
</evidence>
<keyword evidence="3 6" id="KW-0808">Transferase</keyword>
<feature type="domain" description="tRNA/rRNA methyltransferase SpoU type" evidence="5">
    <location>
        <begin position="9"/>
        <end position="157"/>
    </location>
</feature>
<dbReference type="InterPro" id="IPR004384">
    <property type="entry name" value="RNA_MeTrfase_TrmJ/LasT"/>
</dbReference>
<dbReference type="PIRSF" id="PIRSF004808">
    <property type="entry name" value="LasT"/>
    <property type="match status" value="1"/>
</dbReference>
<dbReference type="InterPro" id="IPR029026">
    <property type="entry name" value="tRNA_m1G_MTases_N"/>
</dbReference>